<name>A0A0F9K0C0_9ZZZZ</name>
<accession>A0A0F9K0C0</accession>
<evidence type="ECO:0000313" key="1">
    <source>
        <dbReference type="EMBL" id="KKM68156.1"/>
    </source>
</evidence>
<dbReference type="InterPro" id="IPR012441">
    <property type="entry name" value="DUF1643"/>
</dbReference>
<dbReference type="EMBL" id="LAZR01010218">
    <property type="protein sequence ID" value="KKM68156.1"/>
    <property type="molecule type" value="Genomic_DNA"/>
</dbReference>
<sequence length="168" mass="18900">MLSQFNGAVMDSERRHRFLLWRFWNEAPRMLFIGLNPSTANELMDDPTIRRLCGFAQEWGYGGLYACNLYSQVTPYPKELLPETRNHGANTPAIQMAVKLVVLTVCGWGDGIKDVPEGDSRARAVYDMLDSPMCWGLTASGNPKHPLYLPGDTELVEFERDMIQKGSG</sequence>
<reference evidence="1" key="1">
    <citation type="journal article" date="2015" name="Nature">
        <title>Complex archaea that bridge the gap between prokaryotes and eukaryotes.</title>
        <authorList>
            <person name="Spang A."/>
            <person name="Saw J.H."/>
            <person name="Jorgensen S.L."/>
            <person name="Zaremba-Niedzwiedzka K."/>
            <person name="Martijn J."/>
            <person name="Lind A.E."/>
            <person name="van Eijk R."/>
            <person name="Schleper C."/>
            <person name="Guy L."/>
            <person name="Ettema T.J."/>
        </authorList>
    </citation>
    <scope>NUCLEOTIDE SEQUENCE</scope>
</reference>
<proteinExistence type="predicted"/>
<evidence type="ECO:0008006" key="2">
    <source>
        <dbReference type="Google" id="ProtNLM"/>
    </source>
</evidence>
<organism evidence="1">
    <name type="scientific">marine sediment metagenome</name>
    <dbReference type="NCBI Taxonomy" id="412755"/>
    <lineage>
        <taxon>unclassified sequences</taxon>
        <taxon>metagenomes</taxon>
        <taxon>ecological metagenomes</taxon>
    </lineage>
</organism>
<protein>
    <recommendedName>
        <fullName evidence="2">DUF1643 domain-containing protein</fullName>
    </recommendedName>
</protein>
<gene>
    <name evidence="1" type="ORF">LCGC14_1463720</name>
</gene>
<comment type="caution">
    <text evidence="1">The sequence shown here is derived from an EMBL/GenBank/DDBJ whole genome shotgun (WGS) entry which is preliminary data.</text>
</comment>
<dbReference type="Pfam" id="PF07799">
    <property type="entry name" value="DUF1643"/>
    <property type="match status" value="1"/>
</dbReference>
<dbReference type="AlphaFoldDB" id="A0A0F9K0C0"/>